<evidence type="ECO:0000313" key="3">
    <source>
        <dbReference type="Proteomes" id="UP000681720"/>
    </source>
</evidence>
<evidence type="ECO:0000313" key="2">
    <source>
        <dbReference type="EMBL" id="CAF5218590.1"/>
    </source>
</evidence>
<dbReference type="PROSITE" id="PS50106">
    <property type="entry name" value="PDZ"/>
    <property type="match status" value="1"/>
</dbReference>
<comment type="caution">
    <text evidence="2">The sequence shown here is derived from an EMBL/GenBank/DDBJ whole genome shotgun (WGS) entry which is preliminary data.</text>
</comment>
<feature type="non-terminal residue" evidence="2">
    <location>
        <position position="181"/>
    </location>
</feature>
<accession>A0A8S3JMR6</accession>
<feature type="domain" description="PDZ" evidence="1">
    <location>
        <begin position="1"/>
        <end position="59"/>
    </location>
</feature>
<reference evidence="2" key="1">
    <citation type="submission" date="2021-02" db="EMBL/GenBank/DDBJ databases">
        <authorList>
            <person name="Nowell W R."/>
        </authorList>
    </citation>
    <scope>NUCLEOTIDE SEQUENCE</scope>
</reference>
<evidence type="ECO:0000259" key="1">
    <source>
        <dbReference type="PROSITE" id="PS50106"/>
    </source>
</evidence>
<feature type="non-terminal residue" evidence="2">
    <location>
        <position position="1"/>
    </location>
</feature>
<proteinExistence type="predicted"/>
<dbReference type="SMART" id="SM00228">
    <property type="entry name" value="PDZ"/>
    <property type="match status" value="1"/>
</dbReference>
<dbReference type="Gene3D" id="2.30.42.10">
    <property type="match status" value="1"/>
</dbReference>
<protein>
    <recommendedName>
        <fullName evidence="1">PDZ domain-containing protein</fullName>
    </recommendedName>
</protein>
<name>A0A8S3JMR6_9BILA</name>
<dbReference type="Proteomes" id="UP000681720">
    <property type="component" value="Unassembled WGS sequence"/>
</dbReference>
<dbReference type="InterPro" id="IPR001478">
    <property type="entry name" value="PDZ"/>
</dbReference>
<organism evidence="2 3">
    <name type="scientific">Rotaria magnacalcarata</name>
    <dbReference type="NCBI Taxonomy" id="392030"/>
    <lineage>
        <taxon>Eukaryota</taxon>
        <taxon>Metazoa</taxon>
        <taxon>Spiralia</taxon>
        <taxon>Gnathifera</taxon>
        <taxon>Rotifera</taxon>
        <taxon>Eurotatoria</taxon>
        <taxon>Bdelloidea</taxon>
        <taxon>Philodinida</taxon>
        <taxon>Philodinidae</taxon>
        <taxon>Rotaria</taxon>
    </lineage>
</organism>
<dbReference type="SUPFAM" id="SSF50156">
    <property type="entry name" value="PDZ domain-like"/>
    <property type="match status" value="1"/>
</dbReference>
<dbReference type="InterPro" id="IPR036034">
    <property type="entry name" value="PDZ_sf"/>
</dbReference>
<dbReference type="EMBL" id="CAJOBJ010361821">
    <property type="protein sequence ID" value="CAF5218590.1"/>
    <property type="molecule type" value="Genomic_DNA"/>
</dbReference>
<sequence>LSLIGHRDPNKLAVFVCDIQLDSLVSRDNRLKLGDQLLQVDDEILLGKAHSVVTSIIKSIKSETLNFVILRNPNAMDDMALRSPYKSIQHHDISHVNEHKENDDRLMSKSDFPLNKHVFDNKEPMKNKNSFNQIKATNIVDNDNIDKLVNNNFVDSLACDMKKSLFNKQHNDLLSTSSSNA</sequence>
<dbReference type="AlphaFoldDB" id="A0A8S3JMR6"/>
<gene>
    <name evidence="2" type="ORF">GIL414_LOCUS83041</name>
</gene>